<dbReference type="GO" id="GO:0046872">
    <property type="term" value="F:metal ion binding"/>
    <property type="evidence" value="ECO:0007669"/>
    <property type="project" value="UniProtKB-KW"/>
</dbReference>
<evidence type="ECO:0000313" key="4">
    <source>
        <dbReference type="EMBL" id="GFR79385.1"/>
    </source>
</evidence>
<dbReference type="Gene3D" id="3.40.630.30">
    <property type="match status" value="1"/>
</dbReference>
<keyword evidence="1" id="KW-0479">Metal-binding</keyword>
<dbReference type="InterPro" id="IPR016181">
    <property type="entry name" value="Acyl_CoA_acyltransferase"/>
</dbReference>
<dbReference type="EMBL" id="BMAT01001088">
    <property type="protein sequence ID" value="GFR79385.1"/>
    <property type="molecule type" value="Genomic_DNA"/>
</dbReference>
<comment type="caution">
    <text evidence="4">The sequence shown here is derived from an EMBL/GenBank/DDBJ whole genome shotgun (WGS) entry which is preliminary data.</text>
</comment>
<reference evidence="4 5" key="1">
    <citation type="journal article" date="2021" name="Elife">
        <title>Chloroplast acquisition without the gene transfer in kleptoplastic sea slugs, Plakobranchus ocellatus.</title>
        <authorList>
            <person name="Maeda T."/>
            <person name="Takahashi S."/>
            <person name="Yoshida T."/>
            <person name="Shimamura S."/>
            <person name="Takaki Y."/>
            <person name="Nagai Y."/>
            <person name="Toyoda A."/>
            <person name="Suzuki Y."/>
            <person name="Arimoto A."/>
            <person name="Ishii H."/>
            <person name="Satoh N."/>
            <person name="Nishiyama T."/>
            <person name="Hasebe M."/>
            <person name="Maruyama T."/>
            <person name="Minagawa J."/>
            <person name="Obokata J."/>
            <person name="Shigenobu S."/>
        </authorList>
    </citation>
    <scope>NUCLEOTIDE SEQUENCE [LARGE SCALE GENOMIC DNA]</scope>
</reference>
<dbReference type="SUPFAM" id="SSF55729">
    <property type="entry name" value="Acyl-CoA N-acyltransferases (Nat)"/>
    <property type="match status" value="1"/>
</dbReference>
<keyword evidence="5" id="KW-1185">Reference proteome</keyword>
<organism evidence="4 5">
    <name type="scientific">Elysia marginata</name>
    <dbReference type="NCBI Taxonomy" id="1093978"/>
    <lineage>
        <taxon>Eukaryota</taxon>
        <taxon>Metazoa</taxon>
        <taxon>Spiralia</taxon>
        <taxon>Lophotrochozoa</taxon>
        <taxon>Mollusca</taxon>
        <taxon>Gastropoda</taxon>
        <taxon>Heterobranchia</taxon>
        <taxon>Euthyneura</taxon>
        <taxon>Panpulmonata</taxon>
        <taxon>Sacoglossa</taxon>
        <taxon>Placobranchoidea</taxon>
        <taxon>Plakobranchidae</taxon>
        <taxon>Elysia</taxon>
    </lineage>
</organism>
<sequence length="318" mass="35992">MLDVWENSVRATHDFITEDDIAFFKPIIIEQAFPAVTLKCVKDENGSILGFIGVHDAKVEMLFILDQARGKGIGKLLLDYAINHLGAVCVDVNEQNPDAVGFYKHMGFKVISRSPLDGMVLMKDLSQQLDFILEIDKLKAVYRRTLIQSDNNRFENSAEHSWHIALMAHVLSPYAEEPVDTSRVTLMLLLHDIVEIDAGDTFAFDQQAILEQQSDKEIAAAQRIFGLLPEPQASTFLSLWQEFESAETPDARFAKAMDRLLPLLQNMRNSGGSWAQHTVHKQQVINRNKYLEASAPRLWQFVLEQIEIATQNGWLIAD</sequence>
<keyword evidence="2 4" id="KW-0378">Hydrolase</keyword>
<dbReference type="Pfam" id="PF13673">
    <property type="entry name" value="Acetyltransf_10"/>
    <property type="match status" value="1"/>
</dbReference>
<dbReference type="InterPro" id="IPR039356">
    <property type="entry name" value="YfbR/HDDC2"/>
</dbReference>
<dbReference type="GO" id="GO:0016747">
    <property type="term" value="F:acyltransferase activity, transferring groups other than amino-acyl groups"/>
    <property type="evidence" value="ECO:0007669"/>
    <property type="project" value="InterPro"/>
</dbReference>
<dbReference type="Proteomes" id="UP000762676">
    <property type="component" value="Unassembled WGS sequence"/>
</dbReference>
<dbReference type="AlphaFoldDB" id="A0AAV4G4B2"/>
<dbReference type="GO" id="GO:0002953">
    <property type="term" value="F:5'-deoxynucleotidase activity"/>
    <property type="evidence" value="ECO:0007669"/>
    <property type="project" value="InterPro"/>
</dbReference>
<accession>A0AAV4G4B2</accession>
<protein>
    <submittedName>
        <fullName evidence="4">Hydrolase</fullName>
    </submittedName>
</protein>
<dbReference type="InterPro" id="IPR006674">
    <property type="entry name" value="HD_domain"/>
</dbReference>
<dbReference type="InterPro" id="IPR000182">
    <property type="entry name" value="GNAT_dom"/>
</dbReference>
<dbReference type="Pfam" id="PF13023">
    <property type="entry name" value="HD_3"/>
    <property type="match status" value="1"/>
</dbReference>
<evidence type="ECO:0000313" key="5">
    <source>
        <dbReference type="Proteomes" id="UP000762676"/>
    </source>
</evidence>
<dbReference type="PANTHER" id="PTHR11845">
    <property type="entry name" value="5'-DEOXYNUCLEOTIDASE HDDC2"/>
    <property type="match status" value="1"/>
</dbReference>
<dbReference type="SUPFAM" id="SSF109604">
    <property type="entry name" value="HD-domain/PDEase-like"/>
    <property type="match status" value="1"/>
</dbReference>
<dbReference type="GO" id="GO:0005737">
    <property type="term" value="C:cytoplasm"/>
    <property type="evidence" value="ECO:0007669"/>
    <property type="project" value="TreeGrafter"/>
</dbReference>
<dbReference type="PANTHER" id="PTHR11845:SF13">
    <property type="entry name" value="5'-DEOXYNUCLEOTIDASE HDDC2"/>
    <property type="match status" value="1"/>
</dbReference>
<evidence type="ECO:0000256" key="1">
    <source>
        <dbReference type="ARBA" id="ARBA00022723"/>
    </source>
</evidence>
<evidence type="ECO:0000256" key="2">
    <source>
        <dbReference type="ARBA" id="ARBA00022801"/>
    </source>
</evidence>
<feature type="domain" description="N-acetyltransferase" evidence="3">
    <location>
        <begin position="1"/>
        <end position="130"/>
    </location>
</feature>
<proteinExistence type="predicted"/>
<dbReference type="PROSITE" id="PS51186">
    <property type="entry name" value="GNAT"/>
    <property type="match status" value="1"/>
</dbReference>
<name>A0AAV4G4B2_9GAST</name>
<evidence type="ECO:0000259" key="3">
    <source>
        <dbReference type="PROSITE" id="PS51186"/>
    </source>
</evidence>
<gene>
    <name evidence="4" type="ORF">ElyMa_000555000</name>
</gene>
<dbReference type="CDD" id="cd04301">
    <property type="entry name" value="NAT_SF"/>
    <property type="match status" value="1"/>
</dbReference>
<dbReference type="Gene3D" id="1.10.3210.10">
    <property type="entry name" value="Hypothetical protein af1432"/>
    <property type="match status" value="1"/>
</dbReference>